<evidence type="ECO:0000256" key="3">
    <source>
        <dbReference type="ARBA" id="ARBA00007556"/>
    </source>
</evidence>
<comment type="subcellular location">
    <subcellularLocation>
        <location evidence="8">Cell inner membrane</location>
        <topology evidence="8">Multi-pass membrane protein</topology>
    </subcellularLocation>
    <subcellularLocation>
        <location evidence="2">Membrane</location>
        <topology evidence="2">Multi-pass membrane protein</topology>
    </subcellularLocation>
</comment>
<dbReference type="InterPro" id="IPR030802">
    <property type="entry name" value="Permease_MalE"/>
</dbReference>
<evidence type="ECO:0000256" key="7">
    <source>
        <dbReference type="ARBA" id="ARBA00023136"/>
    </source>
</evidence>
<sequence>MDSLLSLVARLGRTTLDLIRAAGSLALFALEGLSHIFRPPFYGRVFFSTFQETGFFSLPVVALTALFSGGVIALQSYTGFAQYHAQNAIAGIVVLAVTRELGPVLAGLMVAGRVGAAIAAQLGTMRVTDQIDALSTLSTHPMKYLVAPRLLAGLVALPLLVFIADILGVAGGFTVCVMKLGFSPHAYITATLNSLKIADVTVGLVKAALFGFLISLMGCYYGYNSKGGAEGVGSATTAAVVTASILLLAFDYLLTDLFFSQ</sequence>
<dbReference type="Pfam" id="PF02405">
    <property type="entry name" value="MlaE"/>
    <property type="match status" value="1"/>
</dbReference>
<dbReference type="NCBIfam" id="TIGR00056">
    <property type="entry name" value="MlaE family lipid ABC transporter permease subunit"/>
    <property type="match status" value="1"/>
</dbReference>
<keyword evidence="8" id="KW-1003">Cell membrane</keyword>
<keyword evidence="6 8" id="KW-1133">Transmembrane helix</keyword>
<comment type="caution">
    <text evidence="9">The sequence shown here is derived from an EMBL/GenBank/DDBJ whole genome shotgun (WGS) entry which is preliminary data.</text>
</comment>
<keyword evidence="10" id="KW-1185">Reference proteome</keyword>
<evidence type="ECO:0000313" key="9">
    <source>
        <dbReference type="EMBL" id="MCX2564330.1"/>
    </source>
</evidence>
<keyword evidence="5 8" id="KW-0812">Transmembrane</keyword>
<comment type="caution">
    <text evidence="8">Lacks conserved residue(s) required for the propagation of feature annotation.</text>
</comment>
<feature type="transmembrane region" description="Helical" evidence="8">
    <location>
        <begin position="235"/>
        <end position="254"/>
    </location>
</feature>
<evidence type="ECO:0000256" key="2">
    <source>
        <dbReference type="ARBA" id="ARBA00004141"/>
    </source>
</evidence>
<evidence type="ECO:0000256" key="1">
    <source>
        <dbReference type="ARBA" id="ARBA00003787"/>
    </source>
</evidence>
<proteinExistence type="inferred from homology"/>
<name>A0ABT3QGC0_9PROT</name>
<feature type="transmembrane region" description="Helical" evidence="8">
    <location>
        <begin position="150"/>
        <end position="180"/>
    </location>
</feature>
<reference evidence="9 10" key="1">
    <citation type="submission" date="2022-11" db="EMBL/GenBank/DDBJ databases">
        <title>Genome sequencing of Acetobacter type strain.</title>
        <authorList>
            <person name="Heo J."/>
            <person name="Lee D."/>
            <person name="Han B.-H."/>
            <person name="Hong S.-B."/>
            <person name="Kwon S.-W."/>
        </authorList>
    </citation>
    <scope>NUCLEOTIDE SEQUENCE [LARGE SCALE GENOMIC DNA]</scope>
    <source>
        <strain evidence="9 10">KACC 21253</strain>
    </source>
</reference>
<gene>
    <name evidence="9" type="ORF">OQ497_10205</name>
</gene>
<dbReference type="RefSeq" id="WP_086553668.1">
    <property type="nucleotide sequence ID" value="NZ_JAERKX010000006.1"/>
</dbReference>
<keyword evidence="7 8" id="KW-0472">Membrane</keyword>
<dbReference type="EMBL" id="JAPIUZ010000005">
    <property type="protein sequence ID" value="MCX2564330.1"/>
    <property type="molecule type" value="Genomic_DNA"/>
</dbReference>
<feature type="transmembrane region" description="Helical" evidence="8">
    <location>
        <begin position="200"/>
        <end position="223"/>
    </location>
</feature>
<keyword evidence="8" id="KW-0997">Cell inner membrane</keyword>
<evidence type="ECO:0000256" key="5">
    <source>
        <dbReference type="ARBA" id="ARBA00022692"/>
    </source>
</evidence>
<evidence type="ECO:0000256" key="4">
    <source>
        <dbReference type="ARBA" id="ARBA00022448"/>
    </source>
</evidence>
<evidence type="ECO:0000313" key="10">
    <source>
        <dbReference type="Proteomes" id="UP001301152"/>
    </source>
</evidence>
<dbReference type="PANTHER" id="PTHR30188:SF4">
    <property type="entry name" value="PROTEIN TRIGALACTOSYLDIACYLGLYCEROL 1, CHLOROPLASTIC"/>
    <property type="match status" value="1"/>
</dbReference>
<comment type="similarity">
    <text evidence="3 8">Belongs to the MlaE permease family.</text>
</comment>
<evidence type="ECO:0000256" key="6">
    <source>
        <dbReference type="ARBA" id="ARBA00022989"/>
    </source>
</evidence>
<comment type="function">
    <text evidence="1">Could be part of an ABC transporter complex.</text>
</comment>
<feature type="transmembrane region" description="Helical" evidence="8">
    <location>
        <begin position="56"/>
        <end position="74"/>
    </location>
</feature>
<dbReference type="PANTHER" id="PTHR30188">
    <property type="entry name" value="ABC TRANSPORTER PERMEASE PROTEIN-RELATED"/>
    <property type="match status" value="1"/>
</dbReference>
<organism evidence="9 10">
    <name type="scientific">Acetobacter thailandicus</name>
    <dbReference type="NCBI Taxonomy" id="1502842"/>
    <lineage>
        <taxon>Bacteria</taxon>
        <taxon>Pseudomonadati</taxon>
        <taxon>Pseudomonadota</taxon>
        <taxon>Alphaproteobacteria</taxon>
        <taxon>Acetobacterales</taxon>
        <taxon>Acetobacteraceae</taxon>
        <taxon>Acetobacter</taxon>
    </lineage>
</organism>
<evidence type="ECO:0000256" key="8">
    <source>
        <dbReference type="RuleBase" id="RU362044"/>
    </source>
</evidence>
<dbReference type="InterPro" id="IPR003453">
    <property type="entry name" value="ABC_MlaE_roteobac"/>
</dbReference>
<accession>A0ABT3QGC0</accession>
<protein>
    <submittedName>
        <fullName evidence="9">ABC transporter permease</fullName>
    </submittedName>
</protein>
<keyword evidence="4" id="KW-0813">Transport</keyword>
<dbReference type="Proteomes" id="UP001301152">
    <property type="component" value="Unassembled WGS sequence"/>
</dbReference>